<dbReference type="SUPFAM" id="SSF56954">
    <property type="entry name" value="Outer membrane efflux proteins (OEP)"/>
    <property type="match status" value="1"/>
</dbReference>
<comment type="caution">
    <text evidence="3">The sequence shown here is derived from an EMBL/GenBank/DDBJ whole genome shotgun (WGS) entry which is preliminary data.</text>
</comment>
<dbReference type="PANTHER" id="PTHR30203:SF25">
    <property type="entry name" value="OUTER MEMBRANE PROTEIN-RELATED"/>
    <property type="match status" value="1"/>
</dbReference>
<keyword evidence="2" id="KW-0812">Transmembrane</keyword>
<evidence type="ECO:0000256" key="2">
    <source>
        <dbReference type="RuleBase" id="RU362097"/>
    </source>
</evidence>
<keyword evidence="2" id="KW-0564">Palmitate</keyword>
<keyword evidence="2" id="KW-0732">Signal</keyword>
<keyword evidence="2" id="KW-0472">Membrane</keyword>
<reference evidence="4" key="1">
    <citation type="journal article" date="2019" name="Int. J. Syst. Evol. Microbiol.">
        <title>The Global Catalogue of Microorganisms (GCM) 10K type strain sequencing project: providing services to taxonomists for standard genome sequencing and annotation.</title>
        <authorList>
            <consortium name="The Broad Institute Genomics Platform"/>
            <consortium name="The Broad Institute Genome Sequencing Center for Infectious Disease"/>
            <person name="Wu L."/>
            <person name="Ma J."/>
        </authorList>
    </citation>
    <scope>NUCLEOTIDE SEQUENCE [LARGE SCALE GENOMIC DNA]</scope>
    <source>
        <strain evidence="4">CGMCC 1.8957</strain>
    </source>
</reference>
<dbReference type="Proteomes" id="UP000652430">
    <property type="component" value="Unassembled WGS sequence"/>
</dbReference>
<evidence type="ECO:0000313" key="3">
    <source>
        <dbReference type="EMBL" id="GHH14504.1"/>
    </source>
</evidence>
<keyword evidence="4" id="KW-1185">Reference proteome</keyword>
<dbReference type="Pfam" id="PF02321">
    <property type="entry name" value="OEP"/>
    <property type="match status" value="2"/>
</dbReference>
<gene>
    <name evidence="3" type="ORF">GCM10008023_16280</name>
</gene>
<dbReference type="InterPro" id="IPR010131">
    <property type="entry name" value="MdtP/NodT-like"/>
</dbReference>
<dbReference type="EMBL" id="BNAQ01000002">
    <property type="protein sequence ID" value="GHH14504.1"/>
    <property type="molecule type" value="Genomic_DNA"/>
</dbReference>
<evidence type="ECO:0000256" key="1">
    <source>
        <dbReference type="ARBA" id="ARBA00007613"/>
    </source>
</evidence>
<feature type="signal peptide" evidence="2">
    <location>
        <begin position="1"/>
        <end position="23"/>
    </location>
</feature>
<feature type="chain" id="PRO_5044980391" evidence="2">
    <location>
        <begin position="24"/>
        <end position="498"/>
    </location>
</feature>
<name>A0ABQ3LFC2_9SPHN</name>
<comment type="similarity">
    <text evidence="1 2">Belongs to the outer membrane factor (OMF) (TC 1.B.17) family.</text>
</comment>
<protein>
    <submittedName>
        <fullName evidence="3">RND transporter</fullName>
    </submittedName>
</protein>
<dbReference type="NCBIfam" id="TIGR01845">
    <property type="entry name" value="outer_NodT"/>
    <property type="match status" value="1"/>
</dbReference>
<accession>A0ABQ3LFC2</accession>
<keyword evidence="2" id="KW-1134">Transmembrane beta strand</keyword>
<comment type="subcellular location">
    <subcellularLocation>
        <location evidence="2">Cell membrane</location>
        <topology evidence="2">Lipid-anchor</topology>
    </subcellularLocation>
</comment>
<evidence type="ECO:0000313" key="4">
    <source>
        <dbReference type="Proteomes" id="UP000652430"/>
    </source>
</evidence>
<dbReference type="InterPro" id="IPR003423">
    <property type="entry name" value="OMP_efflux"/>
</dbReference>
<dbReference type="Gene3D" id="1.20.1600.10">
    <property type="entry name" value="Outer membrane efflux proteins (OEP)"/>
    <property type="match status" value="1"/>
</dbReference>
<dbReference type="Gene3D" id="2.20.200.10">
    <property type="entry name" value="Outer membrane efflux proteins (OEP)"/>
    <property type="match status" value="1"/>
</dbReference>
<proteinExistence type="inferred from homology"/>
<sequence length="498" mass="52004">MLVHTNTMRHRLSLLLAVTVPLAACTVGPNYHPATPATLGVPDVYSVPSDGRPAADLTAWWTQFNDPLLASIVERARTNNLDIAQAVARLRQAREALVQSRAQLLPTLSGSGGYTRSQSIRGGTTTLPGGATVITGRGSGDTLSLGLDVQYQVGLFGEVRRTVEASRAQYQASGYDYATVVLSTQAETARNYMLARLYQAQLANARDSLRLQDDNLQIAGFRVQAGLVSSLDAEQARSQRASTAATIPTIEQNYNAAVSRLGVLTGQAPGALKAELAAARPIPTGPASVAVGIPIDTLRQRPDVRAAERALAAATAQIGISKAALYPALAISGSVSTDASHLGDLFQSIAGQVFAGLTQAIFNGGRLRSQVRASEAAAEGSFAAYRSTVLSGLEDVENAVVALDSAKRRAAQFAIALDAANNSAILSRTQYRAGLTDFTTLNTSEASLLTARNGLSQAQSDQATALVQLYLALGGGWDSAADPAALPTALPLSPAQVR</sequence>
<keyword evidence="2" id="KW-0449">Lipoprotein</keyword>
<dbReference type="PANTHER" id="PTHR30203">
    <property type="entry name" value="OUTER MEMBRANE CATION EFFLUX PROTEIN"/>
    <property type="match status" value="1"/>
</dbReference>
<organism evidence="3 4">
    <name type="scientific">Sphingomonas glacialis</name>
    <dbReference type="NCBI Taxonomy" id="658225"/>
    <lineage>
        <taxon>Bacteria</taxon>
        <taxon>Pseudomonadati</taxon>
        <taxon>Pseudomonadota</taxon>
        <taxon>Alphaproteobacteria</taxon>
        <taxon>Sphingomonadales</taxon>
        <taxon>Sphingomonadaceae</taxon>
        <taxon>Sphingomonas</taxon>
    </lineage>
</organism>